<protein>
    <submittedName>
        <fullName evidence="1">Uncharacterized protein</fullName>
    </submittedName>
</protein>
<keyword evidence="2" id="KW-1185">Reference proteome</keyword>
<accession>A0ABD3C8P3</accession>
<dbReference type="EMBL" id="JAVIJP010000047">
    <property type="protein sequence ID" value="KAL3625949.1"/>
    <property type="molecule type" value="Genomic_DNA"/>
</dbReference>
<name>A0ABD3C8P3_9LAMI</name>
<evidence type="ECO:0000313" key="2">
    <source>
        <dbReference type="Proteomes" id="UP001632038"/>
    </source>
</evidence>
<evidence type="ECO:0000313" key="1">
    <source>
        <dbReference type="EMBL" id="KAL3625949.1"/>
    </source>
</evidence>
<organism evidence="1 2">
    <name type="scientific">Castilleja foliolosa</name>
    <dbReference type="NCBI Taxonomy" id="1961234"/>
    <lineage>
        <taxon>Eukaryota</taxon>
        <taxon>Viridiplantae</taxon>
        <taxon>Streptophyta</taxon>
        <taxon>Embryophyta</taxon>
        <taxon>Tracheophyta</taxon>
        <taxon>Spermatophyta</taxon>
        <taxon>Magnoliopsida</taxon>
        <taxon>eudicotyledons</taxon>
        <taxon>Gunneridae</taxon>
        <taxon>Pentapetalae</taxon>
        <taxon>asterids</taxon>
        <taxon>lamiids</taxon>
        <taxon>Lamiales</taxon>
        <taxon>Orobanchaceae</taxon>
        <taxon>Pedicularideae</taxon>
        <taxon>Castillejinae</taxon>
        <taxon>Castilleja</taxon>
    </lineage>
</organism>
<dbReference type="Proteomes" id="UP001632038">
    <property type="component" value="Unassembled WGS sequence"/>
</dbReference>
<dbReference type="AlphaFoldDB" id="A0ABD3C8P3"/>
<comment type="caution">
    <text evidence="1">The sequence shown here is derived from an EMBL/GenBank/DDBJ whole genome shotgun (WGS) entry which is preliminary data.</text>
</comment>
<proteinExistence type="predicted"/>
<gene>
    <name evidence="1" type="ORF">CASFOL_029498</name>
</gene>
<reference evidence="2" key="1">
    <citation type="journal article" date="2024" name="IScience">
        <title>Strigolactones Initiate the Formation of Haustorium-like Structures in Castilleja.</title>
        <authorList>
            <person name="Buerger M."/>
            <person name="Peterson D."/>
            <person name="Chory J."/>
        </authorList>
    </citation>
    <scope>NUCLEOTIDE SEQUENCE [LARGE SCALE GENOMIC DNA]</scope>
</reference>
<sequence length="65" mass="7390">MIYMKEPTHCDVRGEYLRLEGGPMGELVGSTILVALMDRLMELDVEIAWDDIMQDDFQNGPLTCL</sequence>